<protein>
    <submittedName>
        <fullName evidence="1">Lysozyme</fullName>
    </submittedName>
</protein>
<organism evidence="1 2">
    <name type="scientific">Pseudomonas veronii 1YdBTEX2</name>
    <dbReference type="NCBI Taxonomy" id="1295141"/>
    <lineage>
        <taxon>Bacteria</taxon>
        <taxon>Pseudomonadati</taxon>
        <taxon>Pseudomonadota</taxon>
        <taxon>Gammaproteobacteria</taxon>
        <taxon>Pseudomonadales</taxon>
        <taxon>Pseudomonadaceae</taxon>
        <taxon>Pseudomonas</taxon>
    </lineage>
</organism>
<evidence type="ECO:0000313" key="1">
    <source>
        <dbReference type="EMBL" id="SBW79895.1"/>
    </source>
</evidence>
<dbReference type="AlphaFoldDB" id="A0A1D3JV68"/>
<sequence length="155" mass="16297">MIRYLIAALAACLVLIYGGWSHIQGQAKDMAVAKDRIDTLERVAESRKNTQRLLAQLDTEHTKALTNAQTTNNQLLAAVATGARRLSVKATCPAVRNATATAGLGDAEARAELDPAAGARIVAIANDGDEGLIALRAAQDYINTVCLGGTNQKGQ</sequence>
<gene>
    <name evidence="1" type="ORF">PVE_R1G2009</name>
</gene>
<dbReference type="Proteomes" id="UP000245431">
    <property type="component" value="Chromosome PVE_r1"/>
</dbReference>
<dbReference type="EMBL" id="LT599583">
    <property type="protein sequence ID" value="SBW79895.1"/>
    <property type="molecule type" value="Genomic_DNA"/>
</dbReference>
<reference evidence="2" key="1">
    <citation type="submission" date="2016-07" db="EMBL/GenBank/DDBJ databases">
        <authorList>
            <person name="Florea S."/>
            <person name="Webb J.S."/>
            <person name="Jaromczyk J."/>
            <person name="Schardl C.L."/>
        </authorList>
    </citation>
    <scope>NUCLEOTIDE SEQUENCE [LARGE SCALE GENOMIC DNA]</scope>
    <source>
        <strain evidence="2">1YdBTEX2</strain>
    </source>
</reference>
<dbReference type="Pfam" id="PF03245">
    <property type="entry name" value="Phage_lysis"/>
    <property type="match status" value="1"/>
</dbReference>
<name>A0A1D3JV68_PSEVE</name>
<accession>A0A1D3JV68</accession>
<evidence type="ECO:0000313" key="2">
    <source>
        <dbReference type="Proteomes" id="UP000245431"/>
    </source>
</evidence>
<dbReference type="InterPro" id="IPR004929">
    <property type="entry name" value="I-spanin"/>
</dbReference>
<proteinExistence type="predicted"/>
<dbReference type="GO" id="GO:0044659">
    <property type="term" value="P:viral release from host cell by cytolysis"/>
    <property type="evidence" value="ECO:0007669"/>
    <property type="project" value="InterPro"/>
</dbReference>
<dbReference type="RefSeq" id="WP_026140113.1">
    <property type="nucleotide sequence ID" value="NZ_AOUH01000022.1"/>
</dbReference>